<evidence type="ECO:0000313" key="6">
    <source>
        <dbReference type="Proteomes" id="UP000445696"/>
    </source>
</evidence>
<dbReference type="SUPFAM" id="SSF51161">
    <property type="entry name" value="Trimeric LpxA-like enzymes"/>
    <property type="match status" value="1"/>
</dbReference>
<dbReference type="InterPro" id="IPR011004">
    <property type="entry name" value="Trimer_LpxA-like_sf"/>
</dbReference>
<keyword evidence="3" id="KW-0677">Repeat</keyword>
<dbReference type="AlphaFoldDB" id="A0A845MES7"/>
<reference evidence="5 6" key="1">
    <citation type="journal article" date="2014" name="Int. J. Syst. Evol. Microbiol.">
        <title>Sneathiella chungangensis sp. nov., isolated from a marine sand, and emended description of the genus Sneathiella.</title>
        <authorList>
            <person name="Siamphan C."/>
            <person name="Kim H."/>
            <person name="Lee J.S."/>
            <person name="Kim W."/>
        </authorList>
    </citation>
    <scope>NUCLEOTIDE SEQUENCE [LARGE SCALE GENOMIC DNA]</scope>
    <source>
        <strain evidence="5 6">KCTC 32476</strain>
    </source>
</reference>
<dbReference type="EMBL" id="WTVA01000002">
    <property type="protein sequence ID" value="MZR21737.1"/>
    <property type="molecule type" value="Genomic_DNA"/>
</dbReference>
<evidence type="ECO:0000256" key="4">
    <source>
        <dbReference type="ARBA" id="ARBA00023315"/>
    </source>
</evidence>
<keyword evidence="6" id="KW-1185">Reference proteome</keyword>
<comment type="caution">
    <text evidence="5">The sequence shown here is derived from an EMBL/GenBank/DDBJ whole genome shotgun (WGS) entry which is preliminary data.</text>
</comment>
<dbReference type="PANTHER" id="PTHR43300:SF4">
    <property type="entry name" value="ACYL-[ACYL-CARRIER-PROTEIN]--UDP-N-ACETYLGLUCOSAMINE O-ACYLTRANSFERASE"/>
    <property type="match status" value="1"/>
</dbReference>
<accession>A0A845MES7</accession>
<dbReference type="Pfam" id="PF00132">
    <property type="entry name" value="Hexapep"/>
    <property type="match status" value="1"/>
</dbReference>
<dbReference type="CDD" id="cd03360">
    <property type="entry name" value="LbH_AT_putative"/>
    <property type="match status" value="1"/>
</dbReference>
<evidence type="ECO:0000256" key="3">
    <source>
        <dbReference type="ARBA" id="ARBA00022737"/>
    </source>
</evidence>
<dbReference type="InterPro" id="IPR020019">
    <property type="entry name" value="AcTrfase_PglD-like"/>
</dbReference>
<dbReference type="Gene3D" id="2.160.10.10">
    <property type="entry name" value="Hexapeptide repeat proteins"/>
    <property type="match status" value="1"/>
</dbReference>
<dbReference type="PANTHER" id="PTHR43300">
    <property type="entry name" value="ACETYLTRANSFERASE"/>
    <property type="match status" value="1"/>
</dbReference>
<evidence type="ECO:0000256" key="1">
    <source>
        <dbReference type="ARBA" id="ARBA00007274"/>
    </source>
</evidence>
<protein>
    <submittedName>
        <fullName evidence="5">Transferase</fullName>
    </submittedName>
</protein>
<dbReference type="Pfam" id="PF14602">
    <property type="entry name" value="Hexapep_2"/>
    <property type="match status" value="1"/>
</dbReference>
<dbReference type="RefSeq" id="WP_161338178.1">
    <property type="nucleotide sequence ID" value="NZ_JBHSDG010000001.1"/>
</dbReference>
<evidence type="ECO:0000256" key="2">
    <source>
        <dbReference type="ARBA" id="ARBA00022679"/>
    </source>
</evidence>
<dbReference type="PROSITE" id="PS00101">
    <property type="entry name" value="HEXAPEP_TRANSFERASES"/>
    <property type="match status" value="1"/>
</dbReference>
<evidence type="ECO:0000313" key="5">
    <source>
        <dbReference type="EMBL" id="MZR21737.1"/>
    </source>
</evidence>
<name>A0A845MES7_9PROT</name>
<dbReference type="InterPro" id="IPR050179">
    <property type="entry name" value="Trans_hexapeptide_repeat"/>
</dbReference>
<organism evidence="5 6">
    <name type="scientific">Sneathiella chungangensis</name>
    <dbReference type="NCBI Taxonomy" id="1418234"/>
    <lineage>
        <taxon>Bacteria</taxon>
        <taxon>Pseudomonadati</taxon>
        <taxon>Pseudomonadota</taxon>
        <taxon>Alphaproteobacteria</taxon>
        <taxon>Sneathiellales</taxon>
        <taxon>Sneathiellaceae</taxon>
        <taxon>Sneathiella</taxon>
    </lineage>
</organism>
<dbReference type="NCBIfam" id="TIGR03570">
    <property type="entry name" value="NeuD_NnaD"/>
    <property type="match status" value="1"/>
</dbReference>
<keyword evidence="4" id="KW-0012">Acyltransferase</keyword>
<comment type="similarity">
    <text evidence="1">Belongs to the transferase hexapeptide repeat family.</text>
</comment>
<proteinExistence type="inferred from homology"/>
<dbReference type="GO" id="GO:0016746">
    <property type="term" value="F:acyltransferase activity"/>
    <property type="evidence" value="ECO:0007669"/>
    <property type="project" value="UniProtKB-KW"/>
</dbReference>
<dbReference type="InterPro" id="IPR001451">
    <property type="entry name" value="Hexapep"/>
</dbReference>
<dbReference type="Proteomes" id="UP000445696">
    <property type="component" value="Unassembled WGS sequence"/>
</dbReference>
<dbReference type="OrthoDB" id="1115300at2"/>
<sequence>MKKNLIIFGNSEIAELAKFYFDRHTDYAVTGFCVDPAFLQEDVFCGLPIISFEEVHKIYPPANHSFFVALSYTKLNELRREKFEAAKALGYELASYVSPHAIILNDGRIGENCFILEDNTVQPFVTIGDNVTLWSGNHIGHHSTIKSHNFISSHVVVSGGVTIEEQCFLGVNSTLRDGITIGEKSVIGAGAVILGNVDPHGVYITNKTERSRLPSSKLRGI</sequence>
<dbReference type="InterPro" id="IPR018357">
    <property type="entry name" value="Hexapep_transf_CS"/>
</dbReference>
<gene>
    <name evidence="5" type="ORF">GQF03_05290</name>
</gene>
<keyword evidence="2 5" id="KW-0808">Transferase</keyword>